<feature type="region of interest" description="Disordered" evidence="8">
    <location>
        <begin position="1"/>
        <end position="29"/>
    </location>
</feature>
<feature type="compositionally biased region" description="Polar residues" evidence="8">
    <location>
        <begin position="655"/>
        <end position="680"/>
    </location>
</feature>
<dbReference type="GO" id="GO:0043565">
    <property type="term" value="F:sequence-specific DNA binding"/>
    <property type="evidence" value="ECO:0007669"/>
    <property type="project" value="TreeGrafter"/>
</dbReference>
<dbReference type="GO" id="GO:0006351">
    <property type="term" value="P:DNA-templated transcription"/>
    <property type="evidence" value="ECO:0007669"/>
    <property type="project" value="InterPro"/>
</dbReference>
<dbReference type="GO" id="GO:0000981">
    <property type="term" value="F:DNA-binding transcription factor activity, RNA polymerase II-specific"/>
    <property type="evidence" value="ECO:0007669"/>
    <property type="project" value="InterPro"/>
</dbReference>
<dbReference type="PANTHER" id="PTHR47782">
    <property type="entry name" value="ZN(II)2CYS6 TRANSCRIPTION FACTOR (EUROFUNG)-RELATED"/>
    <property type="match status" value="1"/>
</dbReference>
<evidence type="ECO:0000256" key="8">
    <source>
        <dbReference type="SAM" id="MobiDB-lite"/>
    </source>
</evidence>
<dbReference type="InterPro" id="IPR036864">
    <property type="entry name" value="Zn2-C6_fun-type_DNA-bd_sf"/>
</dbReference>
<name>A0A6A6UIZ6_9PEZI</name>
<gene>
    <name evidence="10" type="ORF">BT63DRAFT_191025</name>
</gene>
<keyword evidence="3" id="KW-0862">Zinc</keyword>
<dbReference type="SUPFAM" id="SSF57701">
    <property type="entry name" value="Zn2/Cys6 DNA-binding domain"/>
    <property type="match status" value="1"/>
</dbReference>
<dbReference type="SMART" id="SM00906">
    <property type="entry name" value="Fungal_trans"/>
    <property type="match status" value="1"/>
</dbReference>
<dbReference type="OrthoDB" id="5416384at2759"/>
<accession>A0A6A6UIZ6</accession>
<evidence type="ECO:0000256" key="6">
    <source>
        <dbReference type="ARBA" id="ARBA00023163"/>
    </source>
</evidence>
<proteinExistence type="predicted"/>
<keyword evidence="2" id="KW-0479">Metal-binding</keyword>
<dbReference type="Pfam" id="PF00172">
    <property type="entry name" value="Zn_clus"/>
    <property type="match status" value="1"/>
</dbReference>
<dbReference type="CDD" id="cd00067">
    <property type="entry name" value="GAL4"/>
    <property type="match status" value="1"/>
</dbReference>
<keyword evidence="5" id="KW-0238">DNA-binding</keyword>
<dbReference type="PROSITE" id="PS50048">
    <property type="entry name" value="ZN2_CY6_FUNGAL_2"/>
    <property type="match status" value="1"/>
</dbReference>
<dbReference type="Proteomes" id="UP000799302">
    <property type="component" value="Unassembled WGS sequence"/>
</dbReference>
<dbReference type="EMBL" id="MU004232">
    <property type="protein sequence ID" value="KAF2672192.1"/>
    <property type="molecule type" value="Genomic_DNA"/>
</dbReference>
<evidence type="ECO:0000256" key="1">
    <source>
        <dbReference type="ARBA" id="ARBA00004123"/>
    </source>
</evidence>
<dbReference type="InterPro" id="IPR052202">
    <property type="entry name" value="Yeast_MetPath_Reg"/>
</dbReference>
<feature type="compositionally biased region" description="Polar residues" evidence="8">
    <location>
        <begin position="600"/>
        <end position="616"/>
    </location>
</feature>
<organism evidence="10 11">
    <name type="scientific">Microthyrium microscopicum</name>
    <dbReference type="NCBI Taxonomy" id="703497"/>
    <lineage>
        <taxon>Eukaryota</taxon>
        <taxon>Fungi</taxon>
        <taxon>Dikarya</taxon>
        <taxon>Ascomycota</taxon>
        <taxon>Pezizomycotina</taxon>
        <taxon>Dothideomycetes</taxon>
        <taxon>Dothideomycetes incertae sedis</taxon>
        <taxon>Microthyriales</taxon>
        <taxon>Microthyriaceae</taxon>
        <taxon>Microthyrium</taxon>
    </lineage>
</organism>
<dbReference type="CDD" id="cd12148">
    <property type="entry name" value="fungal_TF_MHR"/>
    <property type="match status" value="1"/>
</dbReference>
<evidence type="ECO:0000256" key="7">
    <source>
        <dbReference type="ARBA" id="ARBA00023242"/>
    </source>
</evidence>
<dbReference type="Gene3D" id="4.10.240.10">
    <property type="entry name" value="Zn(2)-C6 fungal-type DNA-binding domain"/>
    <property type="match status" value="1"/>
</dbReference>
<dbReference type="GO" id="GO:0005634">
    <property type="term" value="C:nucleus"/>
    <property type="evidence" value="ECO:0007669"/>
    <property type="project" value="UniProtKB-SubCell"/>
</dbReference>
<sequence length="815" mass="91728">MTEIRTPSPSRTPPRGVKDKANGLSREPTSPRIAHTLTACCRCRHRKQRCDTGLPRCGPCERTNSHCEYFDQAKGVKIPRHYVVHLQHKVRDLERQLEALESEDLEPDPESLVRDGAAVRIQEHDESKFLGPSSGIAITRLVMHLAKRFTQSESINDIVTQDKAQEIKETFEEEEKKPTSKVYPQISDVAAPDLPDRGLANVLVNLFHAKVTAMYPFLHEPTFWQEVDELYAGSTDPYQNFAVRMVFAISLQRTSTEYAGLADSFYLAALKYLEKAVEPMNVRTIQCFCLIGAYSLLTPTRTAVYYVIGLSCRLAQALGLCDEKTIAISPNGKPANVLEIDMRRRLFWCVMNMEYALAYSMGRASSFATSLDHLDVQWYRVVDDEYITKDGVNPNAPMSLKKWVSIHFMKMRLLQVEIRRKLYQKKRPTPRDHNDPWFKEMEDKLIDWRDATPTTDGKSASGFDKAWFVGRYNIMLVHMFRPSPQCPTPAIEAARRCFPACTSNIYMHRDQIEHGNVDMTWIFTQAMFMTINTILWSLSFEEIRQEHAREDVQRDLNVALDCIKKASERWPGVESALELYKTLIIACMRIYDQTGNVEISAASPSDTTGRSRTASPVTGIPDPFPLPSLNRASAPEASRSHLSPSPFGQMGPLSFSGQPSVSQHNGFASQDSSRPSSYLSTILGDPDASLQQYDAVSQIPLPATYNDMVSWNPDFDFSTSAPSTTVPALSPYEPAPPLGADMNGNAPMFDMSSPSNVPWTDYLYPPSYEGIERSAGLNQQQQMELMKSLQTTGIGRIQHTIDATNAVFNPPSRQQ</sequence>
<evidence type="ECO:0000256" key="5">
    <source>
        <dbReference type="ARBA" id="ARBA00023125"/>
    </source>
</evidence>
<evidence type="ECO:0000256" key="2">
    <source>
        <dbReference type="ARBA" id="ARBA00022723"/>
    </source>
</evidence>
<keyword evidence="4" id="KW-0805">Transcription regulation</keyword>
<dbReference type="AlphaFoldDB" id="A0A6A6UIZ6"/>
<evidence type="ECO:0000256" key="4">
    <source>
        <dbReference type="ARBA" id="ARBA00023015"/>
    </source>
</evidence>
<feature type="compositionally biased region" description="Low complexity" evidence="8">
    <location>
        <begin position="1"/>
        <end position="15"/>
    </location>
</feature>
<evidence type="ECO:0000259" key="9">
    <source>
        <dbReference type="PROSITE" id="PS50048"/>
    </source>
</evidence>
<evidence type="ECO:0000256" key="3">
    <source>
        <dbReference type="ARBA" id="ARBA00022833"/>
    </source>
</evidence>
<comment type="subcellular location">
    <subcellularLocation>
        <location evidence="1">Nucleus</location>
    </subcellularLocation>
</comment>
<dbReference type="Pfam" id="PF04082">
    <property type="entry name" value="Fungal_trans"/>
    <property type="match status" value="1"/>
</dbReference>
<dbReference type="InterPro" id="IPR007219">
    <property type="entry name" value="XnlR_reg_dom"/>
</dbReference>
<evidence type="ECO:0000313" key="10">
    <source>
        <dbReference type="EMBL" id="KAF2672192.1"/>
    </source>
</evidence>
<reference evidence="10" key="1">
    <citation type="journal article" date="2020" name="Stud. Mycol.">
        <title>101 Dothideomycetes genomes: a test case for predicting lifestyles and emergence of pathogens.</title>
        <authorList>
            <person name="Haridas S."/>
            <person name="Albert R."/>
            <person name="Binder M."/>
            <person name="Bloem J."/>
            <person name="Labutti K."/>
            <person name="Salamov A."/>
            <person name="Andreopoulos B."/>
            <person name="Baker S."/>
            <person name="Barry K."/>
            <person name="Bills G."/>
            <person name="Bluhm B."/>
            <person name="Cannon C."/>
            <person name="Castanera R."/>
            <person name="Culley D."/>
            <person name="Daum C."/>
            <person name="Ezra D."/>
            <person name="Gonzalez J."/>
            <person name="Henrissat B."/>
            <person name="Kuo A."/>
            <person name="Liang C."/>
            <person name="Lipzen A."/>
            <person name="Lutzoni F."/>
            <person name="Magnuson J."/>
            <person name="Mondo S."/>
            <person name="Nolan M."/>
            <person name="Ohm R."/>
            <person name="Pangilinan J."/>
            <person name="Park H.-J."/>
            <person name="Ramirez L."/>
            <person name="Alfaro M."/>
            <person name="Sun H."/>
            <person name="Tritt A."/>
            <person name="Yoshinaga Y."/>
            <person name="Zwiers L.-H."/>
            <person name="Turgeon B."/>
            <person name="Goodwin S."/>
            <person name="Spatafora J."/>
            <person name="Crous P."/>
            <person name="Grigoriev I."/>
        </authorList>
    </citation>
    <scope>NUCLEOTIDE SEQUENCE</scope>
    <source>
        <strain evidence="10">CBS 115976</strain>
    </source>
</reference>
<dbReference type="GO" id="GO:0008270">
    <property type="term" value="F:zinc ion binding"/>
    <property type="evidence" value="ECO:0007669"/>
    <property type="project" value="InterPro"/>
</dbReference>
<protein>
    <recommendedName>
        <fullName evidence="9">Zn(2)-C6 fungal-type domain-containing protein</fullName>
    </recommendedName>
</protein>
<keyword evidence="11" id="KW-1185">Reference proteome</keyword>
<dbReference type="SMART" id="SM00066">
    <property type="entry name" value="GAL4"/>
    <property type="match status" value="1"/>
</dbReference>
<feature type="region of interest" description="Disordered" evidence="8">
    <location>
        <begin position="600"/>
        <end position="683"/>
    </location>
</feature>
<dbReference type="InterPro" id="IPR001138">
    <property type="entry name" value="Zn2Cys6_DnaBD"/>
</dbReference>
<keyword evidence="6" id="KW-0804">Transcription</keyword>
<dbReference type="PANTHER" id="PTHR47782:SF8">
    <property type="entry name" value="ZN(II)2CYS6 TRANSCRIPTION FACTOR (EUROFUNG)"/>
    <property type="match status" value="1"/>
</dbReference>
<dbReference type="PROSITE" id="PS00463">
    <property type="entry name" value="ZN2_CY6_FUNGAL_1"/>
    <property type="match status" value="1"/>
</dbReference>
<feature type="domain" description="Zn(2)-C6 fungal-type" evidence="9">
    <location>
        <begin position="39"/>
        <end position="69"/>
    </location>
</feature>
<dbReference type="GO" id="GO:0045944">
    <property type="term" value="P:positive regulation of transcription by RNA polymerase II"/>
    <property type="evidence" value="ECO:0007669"/>
    <property type="project" value="TreeGrafter"/>
</dbReference>
<evidence type="ECO:0000313" key="11">
    <source>
        <dbReference type="Proteomes" id="UP000799302"/>
    </source>
</evidence>
<keyword evidence="7" id="KW-0539">Nucleus</keyword>